<evidence type="ECO:0008006" key="4">
    <source>
        <dbReference type="Google" id="ProtNLM"/>
    </source>
</evidence>
<keyword evidence="1" id="KW-1133">Transmembrane helix</keyword>
<dbReference type="RefSeq" id="WP_133613450.1">
    <property type="nucleotide sequence ID" value="NZ_SNYW01000008.1"/>
</dbReference>
<feature type="transmembrane region" description="Helical" evidence="1">
    <location>
        <begin position="310"/>
        <end position="327"/>
    </location>
</feature>
<feature type="transmembrane region" description="Helical" evidence="1">
    <location>
        <begin position="143"/>
        <end position="160"/>
    </location>
</feature>
<feature type="transmembrane region" description="Helical" evidence="1">
    <location>
        <begin position="339"/>
        <end position="359"/>
    </location>
</feature>
<feature type="transmembrane region" description="Helical" evidence="1">
    <location>
        <begin position="286"/>
        <end position="304"/>
    </location>
</feature>
<reference evidence="2 3" key="1">
    <citation type="submission" date="2019-03" db="EMBL/GenBank/DDBJ databases">
        <title>Genomic Encyclopedia of Type Strains, Phase III (KMG-III): the genomes of soil and plant-associated and newly described type strains.</title>
        <authorList>
            <person name="Whitman W."/>
        </authorList>
    </citation>
    <scope>NUCLEOTIDE SEQUENCE [LARGE SCALE GENOMIC DNA]</scope>
    <source>
        <strain evidence="2 3">CGMCC 1.7660</strain>
    </source>
</reference>
<evidence type="ECO:0000256" key="1">
    <source>
        <dbReference type="SAM" id="Phobius"/>
    </source>
</evidence>
<name>A0A4R6WMN4_9PROT</name>
<evidence type="ECO:0000313" key="3">
    <source>
        <dbReference type="Proteomes" id="UP000295783"/>
    </source>
</evidence>
<keyword evidence="3" id="KW-1185">Reference proteome</keyword>
<proteinExistence type="predicted"/>
<keyword evidence="1" id="KW-0812">Transmembrane</keyword>
<protein>
    <recommendedName>
        <fullName evidence="4">4-amino-4-deoxy-L-arabinose transferase-like glycosyltransferase</fullName>
    </recommendedName>
</protein>
<feature type="transmembrane region" description="Helical" evidence="1">
    <location>
        <begin position="218"/>
        <end position="234"/>
    </location>
</feature>
<accession>A0A4R6WMN4</accession>
<evidence type="ECO:0000313" key="2">
    <source>
        <dbReference type="EMBL" id="TDQ82143.1"/>
    </source>
</evidence>
<gene>
    <name evidence="2" type="ORF">A8950_1965</name>
</gene>
<feature type="transmembrane region" description="Helical" evidence="1">
    <location>
        <begin position="260"/>
        <end position="279"/>
    </location>
</feature>
<dbReference type="EMBL" id="SNYW01000008">
    <property type="protein sequence ID" value="TDQ82143.1"/>
    <property type="molecule type" value="Genomic_DNA"/>
</dbReference>
<dbReference type="AlphaFoldDB" id="A0A4R6WMN4"/>
<feature type="transmembrane region" description="Helical" evidence="1">
    <location>
        <begin position="85"/>
        <end position="106"/>
    </location>
</feature>
<keyword evidence="1" id="KW-0472">Membrane</keyword>
<sequence>MTNREPPASALPSTAIVLLAAAAGYLLQSFTYLNHDVSWFLWGAREILHGAQVGRDIIEPNPPLAWYLSLPPAWVAERTGWALEIVFRLYVLLVATLALICMHWRLSRHPAIATPATRLLLVTIASLWLFILCGRDFGQREHLATALLLPYVVGTAIRFGNNDRGGVVEPVAACLLIGLMAGIGVTIKPYFFLIPLLLEGAILLRWRRLQTLFRIETWAILAVAAVYFTHLMIWDRGYIDVGMALALPVYWGFNLPFGDYAPRILFQATALAAILFLHFRGVRSPLSSMLGAASLGFLVALLLQQKGYTYHAYPASAFATLAVAALFMTSRASRLASNVLFALLLLLLVLGGTATAFWWRNFNTVTGSDGRLFTRLIDAIDARPDGYLAISTHPTPGFPMALYAKTRWTSRTNSQWFLPAVVALREGRVPMDASLLAFAEEKARSFILHDLAGKPGIVVLDAGQRRHAIEASNFDILAFYNEDPAFREIWRNYREAEPIGRFRIFLRAPEPASPAN</sequence>
<dbReference type="Proteomes" id="UP000295783">
    <property type="component" value="Unassembled WGS sequence"/>
</dbReference>
<dbReference type="OrthoDB" id="6196188at2"/>
<comment type="caution">
    <text evidence="2">The sequence shown here is derived from an EMBL/GenBank/DDBJ whole genome shotgun (WGS) entry which is preliminary data.</text>
</comment>
<feature type="transmembrane region" description="Helical" evidence="1">
    <location>
        <begin position="118"/>
        <end position="137"/>
    </location>
</feature>
<organism evidence="2 3">
    <name type="scientific">Dongia mobilis</name>
    <dbReference type="NCBI Taxonomy" id="578943"/>
    <lineage>
        <taxon>Bacteria</taxon>
        <taxon>Pseudomonadati</taxon>
        <taxon>Pseudomonadota</taxon>
        <taxon>Alphaproteobacteria</taxon>
        <taxon>Rhodospirillales</taxon>
        <taxon>Dongiaceae</taxon>
        <taxon>Dongia</taxon>
    </lineage>
</organism>